<dbReference type="SUPFAM" id="SSF46689">
    <property type="entry name" value="Homeodomain-like"/>
    <property type="match status" value="1"/>
</dbReference>
<keyword evidence="3" id="KW-0804">Transcription</keyword>
<sequence>MAASHSRGRPPASSQETLQDAAFDLFLEKSYADTSVLDITQRAGVSRATFFNYFEAKSDVFWVELDQALSQLREQLGAAQRSAGGLSPRMGLEAVVGAFESFAAQLQIHQVPFALTQHHMIGSVNELQASALNRFSLIARVITDFLEAAGHPTSRARAASYALIAAAVAAAQEWASAGTARGSLPLYVTDALLPVLQGFTPEGS</sequence>
<evidence type="ECO:0000313" key="6">
    <source>
        <dbReference type="EMBL" id="AVG23731.1"/>
    </source>
</evidence>
<dbReference type="PROSITE" id="PS01081">
    <property type="entry name" value="HTH_TETR_1"/>
    <property type="match status" value="1"/>
</dbReference>
<evidence type="ECO:0000256" key="3">
    <source>
        <dbReference type="ARBA" id="ARBA00023163"/>
    </source>
</evidence>
<dbReference type="PANTHER" id="PTHR30055">
    <property type="entry name" value="HTH-TYPE TRANSCRIPTIONAL REGULATOR RUTR"/>
    <property type="match status" value="1"/>
</dbReference>
<evidence type="ECO:0000313" key="7">
    <source>
        <dbReference type="Proteomes" id="UP000243077"/>
    </source>
</evidence>
<protein>
    <submittedName>
        <fullName evidence="6">TetR-like transcription factor</fullName>
    </submittedName>
</protein>
<dbReference type="PRINTS" id="PR00455">
    <property type="entry name" value="HTHTETR"/>
</dbReference>
<dbReference type="InterPro" id="IPR041347">
    <property type="entry name" value="MftR_C"/>
</dbReference>
<evidence type="ECO:0000256" key="2">
    <source>
        <dbReference type="ARBA" id="ARBA00023125"/>
    </source>
</evidence>
<dbReference type="OrthoDB" id="956698at2"/>
<dbReference type="PANTHER" id="PTHR30055:SF238">
    <property type="entry name" value="MYCOFACTOCIN BIOSYNTHESIS TRANSCRIPTIONAL REGULATOR MFTR-RELATED"/>
    <property type="match status" value="1"/>
</dbReference>
<dbReference type="InterPro" id="IPR023772">
    <property type="entry name" value="DNA-bd_HTH_TetR-type_CS"/>
</dbReference>
<dbReference type="EMBL" id="CP026923">
    <property type="protein sequence ID" value="AVG23731.1"/>
    <property type="molecule type" value="Genomic_DNA"/>
</dbReference>
<keyword evidence="2 4" id="KW-0238">DNA-binding</keyword>
<dbReference type="Pfam" id="PF17754">
    <property type="entry name" value="TetR_C_14"/>
    <property type="match status" value="1"/>
</dbReference>
<dbReference type="PROSITE" id="PS50977">
    <property type="entry name" value="HTH_TETR_2"/>
    <property type="match status" value="1"/>
</dbReference>
<dbReference type="AlphaFoldDB" id="A0A2L2BPY1"/>
<evidence type="ECO:0000256" key="1">
    <source>
        <dbReference type="ARBA" id="ARBA00023015"/>
    </source>
</evidence>
<dbReference type="InterPro" id="IPR001647">
    <property type="entry name" value="HTH_TetR"/>
</dbReference>
<dbReference type="GO" id="GO:0000976">
    <property type="term" value="F:transcription cis-regulatory region binding"/>
    <property type="evidence" value="ECO:0007669"/>
    <property type="project" value="TreeGrafter"/>
</dbReference>
<accession>A0A2L2BPY1</accession>
<dbReference type="KEGG" id="psai:C3B54_11751"/>
<evidence type="ECO:0000259" key="5">
    <source>
        <dbReference type="PROSITE" id="PS50977"/>
    </source>
</evidence>
<name>A0A2L2BPY1_9MICO</name>
<dbReference type="Pfam" id="PF00440">
    <property type="entry name" value="TetR_N"/>
    <property type="match status" value="1"/>
</dbReference>
<keyword evidence="7" id="KW-1185">Reference proteome</keyword>
<dbReference type="InterPro" id="IPR009057">
    <property type="entry name" value="Homeodomain-like_sf"/>
</dbReference>
<gene>
    <name evidence="6" type="ORF">C3B54_11751</name>
</gene>
<feature type="domain" description="HTH tetR-type" evidence="5">
    <location>
        <begin position="12"/>
        <end position="72"/>
    </location>
</feature>
<organism evidence="6 7">
    <name type="scientific">Pontimonas salivibrio</name>
    <dbReference type="NCBI Taxonomy" id="1159327"/>
    <lineage>
        <taxon>Bacteria</taxon>
        <taxon>Bacillati</taxon>
        <taxon>Actinomycetota</taxon>
        <taxon>Actinomycetes</taxon>
        <taxon>Micrococcales</taxon>
        <taxon>Microbacteriaceae</taxon>
        <taxon>Pontimonas</taxon>
    </lineage>
</organism>
<proteinExistence type="predicted"/>
<evidence type="ECO:0000256" key="4">
    <source>
        <dbReference type="PROSITE-ProRule" id="PRU00335"/>
    </source>
</evidence>
<dbReference type="InterPro" id="IPR050109">
    <property type="entry name" value="HTH-type_TetR-like_transc_reg"/>
</dbReference>
<dbReference type="RefSeq" id="WP_104913303.1">
    <property type="nucleotide sequence ID" value="NZ_CP026923.1"/>
</dbReference>
<dbReference type="Gene3D" id="1.10.357.10">
    <property type="entry name" value="Tetracycline Repressor, domain 2"/>
    <property type="match status" value="1"/>
</dbReference>
<reference evidence="6 7" key="1">
    <citation type="submission" date="2018-02" db="EMBL/GenBank/DDBJ databases">
        <title>Complete genome of the streamlined marine actinobacterium Pontimonas salivibrio CL-TW6 adapted to coastal planktonic lifestype.</title>
        <authorList>
            <person name="Cho B.C."/>
            <person name="Hardies S.C."/>
            <person name="Jang G.I."/>
            <person name="Hwang C.Y."/>
        </authorList>
    </citation>
    <scope>NUCLEOTIDE SEQUENCE [LARGE SCALE GENOMIC DNA]</scope>
    <source>
        <strain evidence="6 7">CL-TW6</strain>
    </source>
</reference>
<dbReference type="Proteomes" id="UP000243077">
    <property type="component" value="Chromosome"/>
</dbReference>
<dbReference type="GO" id="GO:0003700">
    <property type="term" value="F:DNA-binding transcription factor activity"/>
    <property type="evidence" value="ECO:0007669"/>
    <property type="project" value="TreeGrafter"/>
</dbReference>
<feature type="DNA-binding region" description="H-T-H motif" evidence="4">
    <location>
        <begin position="35"/>
        <end position="54"/>
    </location>
</feature>
<keyword evidence="1" id="KW-0805">Transcription regulation</keyword>